<dbReference type="AlphaFoldDB" id="A0A1L3GEY4"/>
<accession>A0A1L3GEY4</accession>
<dbReference type="OrthoDB" id="267757at2"/>
<dbReference type="STRING" id="29542.A6070_12445"/>
<keyword evidence="2" id="KW-1185">Reference proteome</keyword>
<protein>
    <submittedName>
        <fullName evidence="1">Uncharacterized protein</fullName>
    </submittedName>
</protein>
<name>A0A1L3GEY4_SYNAC</name>
<dbReference type="KEGG" id="pace:A6070_12445"/>
<dbReference type="Proteomes" id="UP000182264">
    <property type="component" value="Chromosome"/>
</dbReference>
<sequence>MAKKDNGFDIASLRIGQQLAAKLAPAEKEITVGYPGKLDFFRTPEGTDYRGTFLFMDDPRTRDGYLIHPGLEEELAGDAAMAEVGLAANQHGDQFVWVVKHPAYDGEPYGESKLDALDRARTQWVRLRKRQDRQGYDVLTAQGTFPEPEWPDKPFDDILAAVFAGRIVTSLDHPIIKRLRGEAA</sequence>
<gene>
    <name evidence="1" type="ORF">A7E75_03815</name>
</gene>
<reference evidence="1 2" key="1">
    <citation type="journal article" date="2017" name="Genome Announc.">
        <title>Complete Genome Sequences of Two Acetylene-Fermenting Pelobacter acetylenicus Strains.</title>
        <authorList>
            <person name="Sutton J.M."/>
            <person name="Baesman S.M."/>
            <person name="Fierst J.L."/>
            <person name="Poret-Peterson A.T."/>
            <person name="Oremland R.S."/>
            <person name="Dunlap D.S."/>
            <person name="Akob D.M."/>
        </authorList>
    </citation>
    <scope>NUCLEOTIDE SEQUENCE [LARGE SCALE GENOMIC DNA]</scope>
    <source>
        <strain evidence="1 2">DSM 3247</strain>
    </source>
</reference>
<evidence type="ECO:0000313" key="1">
    <source>
        <dbReference type="EMBL" id="APG24258.1"/>
    </source>
</evidence>
<evidence type="ECO:0000313" key="2">
    <source>
        <dbReference type="Proteomes" id="UP000182264"/>
    </source>
</evidence>
<dbReference type="EMBL" id="CP015518">
    <property type="protein sequence ID" value="APG24258.1"/>
    <property type="molecule type" value="Genomic_DNA"/>
</dbReference>
<proteinExistence type="predicted"/>
<dbReference type="RefSeq" id="WP_072286085.1">
    <property type="nucleotide sequence ID" value="NZ_CP015455.1"/>
</dbReference>
<organism evidence="1 2">
    <name type="scientific">Syntrophotalea acetylenica</name>
    <name type="common">Pelobacter acetylenicus</name>
    <dbReference type="NCBI Taxonomy" id="29542"/>
    <lineage>
        <taxon>Bacteria</taxon>
        <taxon>Pseudomonadati</taxon>
        <taxon>Thermodesulfobacteriota</taxon>
        <taxon>Desulfuromonadia</taxon>
        <taxon>Desulfuromonadales</taxon>
        <taxon>Syntrophotaleaceae</taxon>
        <taxon>Syntrophotalea</taxon>
    </lineage>
</organism>